<feature type="domain" description="N-acetyltransferase" evidence="1">
    <location>
        <begin position="9"/>
        <end position="94"/>
    </location>
</feature>
<dbReference type="InterPro" id="IPR045057">
    <property type="entry name" value="Gcn5-rel_NAT"/>
</dbReference>
<dbReference type="RefSeq" id="WP_377115266.1">
    <property type="nucleotide sequence ID" value="NZ_JBHTHZ010000005.1"/>
</dbReference>
<dbReference type="GO" id="GO:0016746">
    <property type="term" value="F:acyltransferase activity"/>
    <property type="evidence" value="ECO:0007669"/>
    <property type="project" value="UniProtKB-KW"/>
</dbReference>
<accession>A0ABW3AT62</accession>
<dbReference type="EMBL" id="JBHTHZ010000005">
    <property type="protein sequence ID" value="MFD0794246.1"/>
    <property type="molecule type" value="Genomic_DNA"/>
</dbReference>
<organism evidence="2 3">
    <name type="scientific">Mucilaginibacter litoreus</name>
    <dbReference type="NCBI Taxonomy" id="1048221"/>
    <lineage>
        <taxon>Bacteria</taxon>
        <taxon>Pseudomonadati</taxon>
        <taxon>Bacteroidota</taxon>
        <taxon>Sphingobacteriia</taxon>
        <taxon>Sphingobacteriales</taxon>
        <taxon>Sphingobacteriaceae</taxon>
        <taxon>Mucilaginibacter</taxon>
    </lineage>
</organism>
<protein>
    <submittedName>
        <fullName evidence="2">GNAT family N-acetyltransferase</fullName>
        <ecNumber evidence="2">2.3.1.-</ecNumber>
    </submittedName>
</protein>
<evidence type="ECO:0000313" key="2">
    <source>
        <dbReference type="EMBL" id="MFD0794246.1"/>
    </source>
</evidence>
<dbReference type="InterPro" id="IPR016181">
    <property type="entry name" value="Acyl_CoA_acyltransferase"/>
</dbReference>
<reference evidence="3" key="1">
    <citation type="journal article" date="2019" name="Int. J. Syst. Evol. Microbiol.">
        <title>The Global Catalogue of Microorganisms (GCM) 10K type strain sequencing project: providing services to taxonomists for standard genome sequencing and annotation.</title>
        <authorList>
            <consortium name="The Broad Institute Genomics Platform"/>
            <consortium name="The Broad Institute Genome Sequencing Center for Infectious Disease"/>
            <person name="Wu L."/>
            <person name="Ma J."/>
        </authorList>
    </citation>
    <scope>NUCLEOTIDE SEQUENCE [LARGE SCALE GENOMIC DNA]</scope>
    <source>
        <strain evidence="3">CCUG 61484</strain>
    </source>
</reference>
<comment type="caution">
    <text evidence="2">The sequence shown here is derived from an EMBL/GenBank/DDBJ whole genome shotgun (WGS) entry which is preliminary data.</text>
</comment>
<gene>
    <name evidence="2" type="ORF">ACFQZX_11495</name>
</gene>
<evidence type="ECO:0000313" key="3">
    <source>
        <dbReference type="Proteomes" id="UP001597010"/>
    </source>
</evidence>
<name>A0ABW3AT62_9SPHI</name>
<proteinExistence type="predicted"/>
<keyword evidence="2" id="KW-0012">Acyltransferase</keyword>
<keyword evidence="3" id="KW-1185">Reference proteome</keyword>
<dbReference type="Proteomes" id="UP001597010">
    <property type="component" value="Unassembled WGS sequence"/>
</dbReference>
<dbReference type="EC" id="2.3.1.-" evidence="2"/>
<dbReference type="SUPFAM" id="SSF55729">
    <property type="entry name" value="Acyl-CoA N-acyltransferases (Nat)"/>
    <property type="match status" value="1"/>
</dbReference>
<evidence type="ECO:0000259" key="1">
    <source>
        <dbReference type="PROSITE" id="PS51729"/>
    </source>
</evidence>
<keyword evidence="2" id="KW-0808">Transferase</keyword>
<dbReference type="PROSITE" id="PS51729">
    <property type="entry name" value="GNAT_YJDJ"/>
    <property type="match status" value="1"/>
</dbReference>
<dbReference type="Gene3D" id="3.40.630.30">
    <property type="match status" value="1"/>
</dbReference>
<dbReference type="Pfam" id="PF14542">
    <property type="entry name" value="Acetyltransf_CG"/>
    <property type="match status" value="1"/>
</dbReference>
<sequence>MKFEDIELVDNEAIHNFELTVDGYRSFIDYQVRGEKIYLIHTEVPEELQGQGVAEALVEKAFRLIEAKGQKVVPLCAYVQVFLKRHPEWDRLVA</sequence>
<dbReference type="PANTHER" id="PTHR31435:SF10">
    <property type="entry name" value="BSR4717 PROTEIN"/>
    <property type="match status" value="1"/>
</dbReference>
<dbReference type="PANTHER" id="PTHR31435">
    <property type="entry name" value="PROTEIN NATD1"/>
    <property type="match status" value="1"/>
</dbReference>
<dbReference type="InterPro" id="IPR031165">
    <property type="entry name" value="GNAT_YJDJ"/>
</dbReference>